<organism evidence="1 2">
    <name type="scientific">Boletus edulis BED1</name>
    <dbReference type="NCBI Taxonomy" id="1328754"/>
    <lineage>
        <taxon>Eukaryota</taxon>
        <taxon>Fungi</taxon>
        <taxon>Dikarya</taxon>
        <taxon>Basidiomycota</taxon>
        <taxon>Agaricomycotina</taxon>
        <taxon>Agaricomycetes</taxon>
        <taxon>Agaricomycetidae</taxon>
        <taxon>Boletales</taxon>
        <taxon>Boletineae</taxon>
        <taxon>Boletaceae</taxon>
        <taxon>Boletoideae</taxon>
        <taxon>Boletus</taxon>
    </lineage>
</organism>
<accession>A0AAD4BT68</accession>
<protein>
    <submittedName>
        <fullName evidence="1">Uncharacterized protein</fullName>
    </submittedName>
</protein>
<name>A0AAD4BT68_BOLED</name>
<dbReference type="AlphaFoldDB" id="A0AAD4BT68"/>
<reference evidence="1" key="1">
    <citation type="submission" date="2019-10" db="EMBL/GenBank/DDBJ databases">
        <authorList>
            <consortium name="DOE Joint Genome Institute"/>
            <person name="Kuo A."/>
            <person name="Miyauchi S."/>
            <person name="Kiss E."/>
            <person name="Drula E."/>
            <person name="Kohler A."/>
            <person name="Sanchez-Garcia M."/>
            <person name="Andreopoulos B."/>
            <person name="Barry K.W."/>
            <person name="Bonito G."/>
            <person name="Buee M."/>
            <person name="Carver A."/>
            <person name="Chen C."/>
            <person name="Cichocki N."/>
            <person name="Clum A."/>
            <person name="Culley D."/>
            <person name="Crous P.W."/>
            <person name="Fauchery L."/>
            <person name="Girlanda M."/>
            <person name="Hayes R."/>
            <person name="Keri Z."/>
            <person name="LaButti K."/>
            <person name="Lipzen A."/>
            <person name="Lombard V."/>
            <person name="Magnuson J."/>
            <person name="Maillard F."/>
            <person name="Morin E."/>
            <person name="Murat C."/>
            <person name="Nolan M."/>
            <person name="Ohm R."/>
            <person name="Pangilinan J."/>
            <person name="Pereira M."/>
            <person name="Perotto S."/>
            <person name="Peter M."/>
            <person name="Riley R."/>
            <person name="Sitrit Y."/>
            <person name="Stielow B."/>
            <person name="Szollosi G."/>
            <person name="Zifcakova L."/>
            <person name="Stursova M."/>
            <person name="Spatafora J.W."/>
            <person name="Tedersoo L."/>
            <person name="Vaario L.-M."/>
            <person name="Yamada A."/>
            <person name="Yan M."/>
            <person name="Wang P."/>
            <person name="Xu J."/>
            <person name="Bruns T."/>
            <person name="Baldrian P."/>
            <person name="Vilgalys R."/>
            <person name="Henrissat B."/>
            <person name="Grigoriev I.V."/>
            <person name="Hibbett D."/>
            <person name="Nagy L.G."/>
            <person name="Martin F.M."/>
        </authorList>
    </citation>
    <scope>NUCLEOTIDE SEQUENCE</scope>
    <source>
        <strain evidence="1">BED1</strain>
    </source>
</reference>
<sequence length="89" mass="10005">MPEVLHIFFRFSYDHDLAWCIHAVSPAEIDFHFSVLQPITNHQCFATGITKLKQVTGKIQCDLQHYLVAMIAGAALPGIVRAVHSLVEF</sequence>
<comment type="caution">
    <text evidence="1">The sequence shown here is derived from an EMBL/GenBank/DDBJ whole genome shotgun (WGS) entry which is preliminary data.</text>
</comment>
<dbReference type="Proteomes" id="UP001194468">
    <property type="component" value="Unassembled WGS sequence"/>
</dbReference>
<reference evidence="1" key="2">
    <citation type="journal article" date="2020" name="Nat. Commun.">
        <title>Large-scale genome sequencing of mycorrhizal fungi provides insights into the early evolution of symbiotic traits.</title>
        <authorList>
            <person name="Miyauchi S."/>
            <person name="Kiss E."/>
            <person name="Kuo A."/>
            <person name="Drula E."/>
            <person name="Kohler A."/>
            <person name="Sanchez-Garcia M."/>
            <person name="Morin E."/>
            <person name="Andreopoulos B."/>
            <person name="Barry K.W."/>
            <person name="Bonito G."/>
            <person name="Buee M."/>
            <person name="Carver A."/>
            <person name="Chen C."/>
            <person name="Cichocki N."/>
            <person name="Clum A."/>
            <person name="Culley D."/>
            <person name="Crous P.W."/>
            <person name="Fauchery L."/>
            <person name="Girlanda M."/>
            <person name="Hayes R.D."/>
            <person name="Keri Z."/>
            <person name="LaButti K."/>
            <person name="Lipzen A."/>
            <person name="Lombard V."/>
            <person name="Magnuson J."/>
            <person name="Maillard F."/>
            <person name="Murat C."/>
            <person name="Nolan M."/>
            <person name="Ohm R.A."/>
            <person name="Pangilinan J."/>
            <person name="Pereira M.F."/>
            <person name="Perotto S."/>
            <person name="Peter M."/>
            <person name="Pfister S."/>
            <person name="Riley R."/>
            <person name="Sitrit Y."/>
            <person name="Stielow J.B."/>
            <person name="Szollosi G."/>
            <person name="Zifcakova L."/>
            <person name="Stursova M."/>
            <person name="Spatafora J.W."/>
            <person name="Tedersoo L."/>
            <person name="Vaario L.M."/>
            <person name="Yamada A."/>
            <person name="Yan M."/>
            <person name="Wang P."/>
            <person name="Xu J."/>
            <person name="Bruns T."/>
            <person name="Baldrian P."/>
            <person name="Vilgalys R."/>
            <person name="Dunand C."/>
            <person name="Henrissat B."/>
            <person name="Grigoriev I.V."/>
            <person name="Hibbett D."/>
            <person name="Nagy L.G."/>
            <person name="Martin F.M."/>
        </authorList>
    </citation>
    <scope>NUCLEOTIDE SEQUENCE</scope>
    <source>
        <strain evidence="1">BED1</strain>
    </source>
</reference>
<dbReference type="EMBL" id="WHUW01000015">
    <property type="protein sequence ID" value="KAF8438797.1"/>
    <property type="molecule type" value="Genomic_DNA"/>
</dbReference>
<keyword evidence="2" id="KW-1185">Reference proteome</keyword>
<evidence type="ECO:0000313" key="1">
    <source>
        <dbReference type="EMBL" id="KAF8438797.1"/>
    </source>
</evidence>
<gene>
    <name evidence="1" type="ORF">L210DRAFT_853560</name>
</gene>
<proteinExistence type="predicted"/>
<evidence type="ECO:0000313" key="2">
    <source>
        <dbReference type="Proteomes" id="UP001194468"/>
    </source>
</evidence>